<evidence type="ECO:0000256" key="5">
    <source>
        <dbReference type="ARBA" id="ARBA00022833"/>
    </source>
</evidence>
<dbReference type="AlphaFoldDB" id="A0A1I8AAP6"/>
<dbReference type="InterPro" id="IPR019775">
    <property type="entry name" value="WD40_repeat_CS"/>
</dbReference>
<proteinExistence type="predicted"/>
<dbReference type="FunFam" id="3.30.40.10:FF:000105">
    <property type="entry name" value="WD repeat and FYVE domain-containing protein 2"/>
    <property type="match status" value="1"/>
</dbReference>
<feature type="repeat" description="WD" evidence="7">
    <location>
        <begin position="264"/>
        <end position="297"/>
    </location>
</feature>
<dbReference type="Gene3D" id="2.130.10.10">
    <property type="entry name" value="YVTN repeat-like/Quinoprotein amine dehydrogenase"/>
    <property type="match status" value="2"/>
</dbReference>
<dbReference type="SUPFAM" id="SSF57903">
    <property type="entry name" value="FYVE/PHD zinc finger"/>
    <property type="match status" value="1"/>
</dbReference>
<dbReference type="PANTHER" id="PTHR46189">
    <property type="entry name" value="LD41958P"/>
    <property type="match status" value="1"/>
</dbReference>
<dbReference type="Gene3D" id="3.30.40.10">
    <property type="entry name" value="Zinc/RING finger domain, C3HC4 (zinc finger)"/>
    <property type="match status" value="1"/>
</dbReference>
<dbReference type="SUPFAM" id="SSF50978">
    <property type="entry name" value="WD40 repeat-like"/>
    <property type="match status" value="1"/>
</dbReference>
<dbReference type="InterPro" id="IPR000306">
    <property type="entry name" value="Znf_FYVE"/>
</dbReference>
<evidence type="ECO:0000256" key="4">
    <source>
        <dbReference type="ARBA" id="ARBA00022771"/>
    </source>
</evidence>
<name>A0A1I8AAP6_9BILA</name>
<keyword evidence="9" id="KW-1185">Reference proteome</keyword>
<dbReference type="InterPro" id="IPR011011">
    <property type="entry name" value="Znf_FYVE_PHD"/>
</dbReference>
<evidence type="ECO:0000256" key="3">
    <source>
        <dbReference type="ARBA" id="ARBA00022737"/>
    </source>
</evidence>
<dbReference type="InterPro" id="IPR015943">
    <property type="entry name" value="WD40/YVTN_repeat-like_dom_sf"/>
</dbReference>
<dbReference type="Pfam" id="PF00400">
    <property type="entry name" value="WD40"/>
    <property type="match status" value="3"/>
</dbReference>
<dbReference type="GO" id="GO:0008270">
    <property type="term" value="F:zinc ion binding"/>
    <property type="evidence" value="ECO:0007669"/>
    <property type="project" value="UniProtKB-KW"/>
</dbReference>
<keyword evidence="5" id="KW-0862">Zinc</keyword>
<dbReference type="InterPro" id="IPR001680">
    <property type="entry name" value="WD40_rpt"/>
</dbReference>
<dbReference type="InterPro" id="IPR013083">
    <property type="entry name" value="Znf_RING/FYVE/PHD"/>
</dbReference>
<dbReference type="Proteomes" id="UP000095287">
    <property type="component" value="Unplaced"/>
</dbReference>
<evidence type="ECO:0000256" key="2">
    <source>
        <dbReference type="ARBA" id="ARBA00022723"/>
    </source>
</evidence>
<accession>A0A1I8AAP6</accession>
<dbReference type="InterPro" id="IPR042234">
    <property type="entry name" value="WDFY1/WDFY2"/>
</dbReference>
<evidence type="ECO:0000256" key="7">
    <source>
        <dbReference type="PROSITE-ProRule" id="PRU00221"/>
    </source>
</evidence>
<evidence type="ECO:0000256" key="6">
    <source>
        <dbReference type="PROSITE-ProRule" id="PRU00091"/>
    </source>
</evidence>
<keyword evidence="3" id="KW-0677">Repeat</keyword>
<evidence type="ECO:0000313" key="10">
    <source>
        <dbReference type="WBParaSite" id="L893_g3651.t1"/>
    </source>
</evidence>
<dbReference type="PROSITE" id="PS50178">
    <property type="entry name" value="ZF_FYVE"/>
    <property type="match status" value="1"/>
</dbReference>
<keyword evidence="4 6" id="KW-0863">Zinc-finger</keyword>
<dbReference type="InterPro" id="IPR017455">
    <property type="entry name" value="Znf_FYVE-rel"/>
</dbReference>
<evidence type="ECO:0000256" key="1">
    <source>
        <dbReference type="ARBA" id="ARBA00022574"/>
    </source>
</evidence>
<dbReference type="PROSITE" id="PS50082">
    <property type="entry name" value="WD_REPEATS_2"/>
    <property type="match status" value="2"/>
</dbReference>
<keyword evidence="2" id="KW-0479">Metal-binding</keyword>
<dbReference type="PROSITE" id="PS00678">
    <property type="entry name" value="WD_REPEATS_1"/>
    <property type="match status" value="2"/>
</dbReference>
<dbReference type="InterPro" id="IPR036322">
    <property type="entry name" value="WD40_repeat_dom_sf"/>
</dbReference>
<evidence type="ECO:0000259" key="8">
    <source>
        <dbReference type="PROSITE" id="PS50178"/>
    </source>
</evidence>
<feature type="repeat" description="WD" evidence="7">
    <location>
        <begin position="221"/>
        <end position="254"/>
    </location>
</feature>
<keyword evidence="1 7" id="KW-0853">WD repeat</keyword>
<dbReference type="SMART" id="SM00320">
    <property type="entry name" value="WD40"/>
    <property type="match status" value="6"/>
</dbReference>
<dbReference type="CDD" id="cd15718">
    <property type="entry name" value="FYVE_WDFY1_like"/>
    <property type="match status" value="1"/>
</dbReference>
<dbReference type="Pfam" id="PF01363">
    <property type="entry name" value="FYVE"/>
    <property type="match status" value="1"/>
</dbReference>
<dbReference type="WBParaSite" id="L893_g3651.t1">
    <property type="protein sequence ID" value="L893_g3651.t1"/>
    <property type="gene ID" value="L893_g3651"/>
</dbReference>
<feature type="domain" description="FYVE-type" evidence="8">
    <location>
        <begin position="307"/>
        <end position="378"/>
    </location>
</feature>
<reference evidence="10" key="1">
    <citation type="submission" date="2016-11" db="UniProtKB">
        <authorList>
            <consortium name="WormBaseParasite"/>
        </authorList>
    </citation>
    <scope>IDENTIFICATION</scope>
</reference>
<dbReference type="SMART" id="SM00064">
    <property type="entry name" value="FYVE"/>
    <property type="match status" value="1"/>
</dbReference>
<sequence>MENLNADIFNQGTATSGNVMSAVINSLPSSSSSLGENSRPELLSKIEGNPARINGVCLFTQEDGVVTISEDRVLRVYLKRETGQYWPSIHHNLVLVPTVLHLDEQSMKIFVGFVNGRVVEYALGDDCNSVTEKRGWSVHTNNVTGLVYASESDVVISCSRDKSVLAHCSATSAKVGSFFCETSCTAMQYDSLSKFVFVGDFGGHVNVLRMMDNSIQLVKRLSAHTGSITSLAWDFSRQMLFSGSSDQLVIMWDLGGKKGQAYELNGHDSKVMSLQYAQEKGRLFSADAAGTLVCWDMMANRIETPDWRSSDICELCDSPFFWNFKAMWDRKVVGLRQHHCRTCGKAVCGSCCNNWTKYPPMGYEKPVRICTVCSQRMKDQPEQFDLTSLASTCDLRQGIVCLDLKEKIGRLVTVTYDRVIMIWDVTRMV</sequence>
<dbReference type="GO" id="GO:0005769">
    <property type="term" value="C:early endosome"/>
    <property type="evidence" value="ECO:0007669"/>
    <property type="project" value="TreeGrafter"/>
</dbReference>
<dbReference type="PANTHER" id="PTHR46189:SF1">
    <property type="entry name" value="LD41958P"/>
    <property type="match status" value="1"/>
</dbReference>
<protein>
    <submittedName>
        <fullName evidence="10">FYVE-type domain-containing protein</fullName>
    </submittedName>
</protein>
<dbReference type="PROSITE" id="PS50294">
    <property type="entry name" value="WD_REPEATS_REGION"/>
    <property type="match status" value="1"/>
</dbReference>
<evidence type="ECO:0000313" key="9">
    <source>
        <dbReference type="Proteomes" id="UP000095287"/>
    </source>
</evidence>
<organism evidence="9 10">
    <name type="scientific">Steinernema glaseri</name>
    <dbReference type="NCBI Taxonomy" id="37863"/>
    <lineage>
        <taxon>Eukaryota</taxon>
        <taxon>Metazoa</taxon>
        <taxon>Ecdysozoa</taxon>
        <taxon>Nematoda</taxon>
        <taxon>Chromadorea</taxon>
        <taxon>Rhabditida</taxon>
        <taxon>Tylenchina</taxon>
        <taxon>Panagrolaimomorpha</taxon>
        <taxon>Strongyloidoidea</taxon>
        <taxon>Steinernematidae</taxon>
        <taxon>Steinernema</taxon>
    </lineage>
</organism>